<gene>
    <name evidence="1" type="primary">PSE1</name>
    <name evidence="1" type="ORF">LOY88_002858</name>
</gene>
<name>A0ACB8UY37_9EURO</name>
<proteinExistence type="predicted"/>
<dbReference type="EMBL" id="JALBCA010000035">
    <property type="protein sequence ID" value="KAI2387901.1"/>
    <property type="molecule type" value="Genomic_DNA"/>
</dbReference>
<accession>A0ACB8UY37</accession>
<protein>
    <submittedName>
        <fullName evidence="1">Importin subunit beta-3</fullName>
    </submittedName>
</protein>
<organism evidence="1">
    <name type="scientific">Ophidiomyces ophidiicola</name>
    <dbReference type="NCBI Taxonomy" id="1387563"/>
    <lineage>
        <taxon>Eukaryota</taxon>
        <taxon>Fungi</taxon>
        <taxon>Dikarya</taxon>
        <taxon>Ascomycota</taxon>
        <taxon>Pezizomycotina</taxon>
        <taxon>Eurotiomycetes</taxon>
        <taxon>Eurotiomycetidae</taxon>
        <taxon>Onygenales</taxon>
        <taxon>Onygenaceae</taxon>
        <taxon>Ophidiomyces</taxon>
    </lineage>
</organism>
<reference evidence="1" key="1">
    <citation type="journal article" date="2022" name="bioRxiv">
        <title>Population genetic analysis of Ophidiomyces ophidiicola, the causative agent of snake fungal disease, indicates recent introductions to the USA.</title>
        <authorList>
            <person name="Ladner J.T."/>
            <person name="Palmer J.M."/>
            <person name="Ettinger C.L."/>
            <person name="Stajich J.E."/>
            <person name="Farrell T.M."/>
            <person name="Glorioso B.M."/>
            <person name="Lawson B."/>
            <person name="Price S.J."/>
            <person name="Stengle A.G."/>
            <person name="Grear D.A."/>
            <person name="Lorch J.M."/>
        </authorList>
    </citation>
    <scope>NUCLEOTIDE SEQUENCE</scope>
    <source>
        <strain evidence="1">NWHC 24266-5</strain>
    </source>
</reference>
<comment type="caution">
    <text evidence="1">The sequence shown here is derived from an EMBL/GenBank/DDBJ whole genome shotgun (WGS) entry which is preliminary data.</text>
</comment>
<evidence type="ECO:0000313" key="1">
    <source>
        <dbReference type="EMBL" id="KAI2387901.1"/>
    </source>
</evidence>
<sequence length="1406" mass="155576">MSILPPEIHTALSQLLLGLATPDNLVRTQAEERLNNEWVQERPDVLLMGLAEQLHAAEDSNTRTFAAVLFRRIAARSVKDPNSTDSRRLFFTLSPDHRIAIRQKLLQALNGESVSNVRNKVGDAVAAIAEQYTESGEPWPELLGVLFQASQSSDTGLRESAFRIFSTTPRVIEKQHEETVLGVFMKGFKDEHISVRISAMEAFASFFGSLHKKSQSKYFSLVPDLLNILPPLKEADESEELSKAFVSLIDIAELCPKMFRPLFNNLVKFSISVIADKELSDQVRQNALELMATFADYAPTMCKKDPDFAKDMVTQCLSLMTDVGLDDDDAAEWGASEDLDLEDSDKNHVAGEQCMDRLANKLGGEIILPPTFNWVPRMISSAVWRDRHAALMAISAISEGCSDLMVNELQQVLALVIPALQDPHPRVKFAGCNALGQMSTDFAGTMQEKYHSVILGNLIPSLNSEHPRVQAHAAAALVNFCEEAEPAILEPYLEQLLGHLVRLLQSPKKFVQGQALCTIATIADSAEATFANYYDRLMPMLFNVLREEQSKEYREIRAKAMECATLIALAVGKDKMGQDALTLAQLLAHIQQNITDADDPQSSYLLHCWGRMCRVLGTDFVPYLPGVMPPLLQVAAAKADLQILDDEAQIQEVEQDGKWDLLPLKDKVIGIKTSVLEDKNVAIELITIYAQVLQAAFEPYVVEPLEKIALPGLTFFFHDPVRVSCAKLIPHLLNAYKKAHGDRSPEFYQLWSKTVEKIIECLSAEPSVDTLAEIFQCYYESLEVAGKNSLTQDQMQAFVEGTRSTLEDYQIRVKRRMDEKAEVEEGDDETLSFEYEVEEDQNLLSDMNKAFHTTFKNQGSDFLPAWERILPFYDVFVVSEEPTQRQWALCVIDDVLEFCGEHSWNYKNHILQPLINGMRDDNAANRQAASYGVGVAAQKGGAAWSEFVAASIPTLFQVTQHAEARSEDHVFATENACASIAKILHFNASKVQNPQQVADNWVNTLPILNDEEAAPYGYSFLAQLIDQQNPAVLTHAQNALTYVVQALDAETLQGGIAERVVVSAKRLLTVPNVNLEQALSNEMTEGTASSPGLEPQKVLVFGATGLIGSKILSALVAIKAHLESIAVFTSLTTLEKKPEFLDDLKNEGIRVITGNLNNEDDIRRIDTVISALGREVLSSQIPLIRLAASPSSSVKWFFPSEYGTDIEYSPASAQEKPHQQKLKVRAALDEVKGTLAHTYVVTGPFADLYLGPGLRDARGGAFKVKERRADLLGDGHGKISLTTMDDVGKLVAAAILQPSLAKNRALKVNSFTTTPADILAEFERQTGGQSWGNITHTPLDELRKLEEEAWNDGVVGKATVLTLRRIWTEGGTLYEKRDNEAIGAPPMETLEQAVSKAIKEQTEAAV</sequence>